<evidence type="ECO:0000256" key="9">
    <source>
        <dbReference type="PIRSR" id="PIRSR001500-2"/>
    </source>
</evidence>
<dbReference type="EC" id="4.2.1.51" evidence="2 10"/>
<evidence type="ECO:0000256" key="1">
    <source>
        <dbReference type="ARBA" id="ARBA00004741"/>
    </source>
</evidence>
<evidence type="ECO:0000313" key="13">
    <source>
        <dbReference type="EMBL" id="SDM98604.1"/>
    </source>
</evidence>
<dbReference type="CDD" id="cd13633">
    <property type="entry name" value="PBP2_Sa-PDT_like"/>
    <property type="match status" value="1"/>
</dbReference>
<evidence type="ECO:0000256" key="3">
    <source>
        <dbReference type="ARBA" id="ARBA00021872"/>
    </source>
</evidence>
<dbReference type="Proteomes" id="UP000214880">
    <property type="component" value="Unassembled WGS sequence"/>
</dbReference>
<keyword evidence="5 10" id="KW-0057">Aromatic amino acid biosynthesis</keyword>
<dbReference type="PROSITE" id="PS00858">
    <property type="entry name" value="PREPHENATE_DEHYDR_2"/>
    <property type="match status" value="1"/>
</dbReference>
<dbReference type="OrthoDB" id="9802281at2"/>
<feature type="domain" description="ACT" evidence="12">
    <location>
        <begin position="204"/>
        <end position="287"/>
    </location>
</feature>
<dbReference type="InterPro" id="IPR001086">
    <property type="entry name" value="Preph_deHydtase"/>
</dbReference>
<reference evidence="13 14" key="1">
    <citation type="submission" date="2016-10" db="EMBL/GenBank/DDBJ databases">
        <authorList>
            <person name="de Groot N.N."/>
        </authorList>
    </citation>
    <scope>NUCLEOTIDE SEQUENCE [LARGE SCALE GENOMIC DNA]</scope>
    <source>
        <strain evidence="13 14">DSM 1736</strain>
    </source>
</reference>
<dbReference type="SUPFAM" id="SSF53850">
    <property type="entry name" value="Periplasmic binding protein-like II"/>
    <property type="match status" value="1"/>
</dbReference>
<dbReference type="InterPro" id="IPR002912">
    <property type="entry name" value="ACT_dom"/>
</dbReference>
<feature type="domain" description="Prephenate dehydratase" evidence="11">
    <location>
        <begin position="13"/>
        <end position="190"/>
    </location>
</feature>
<sequence length="288" mass="31644">MDLSNSQPDVERTVGYLGPCGTHSEEIALDLYKEEARRFIPFQSIDGAIRAVENGIVSECVVPIENSLEGPVNITLDTLAHDVNLTIIKEIVWSVRHHLFIKQNTAQIKVIVSHNQALAQCRNYINRCYPGIEIKAVESTAEAACIVANGAQNHAAIGSSRAGQIYGLEAVATDIQDSDRNCTRFVVLSKQSQFISGERCKTSIICQMKGEKPGSLCELLQEFAVRNVNLTRIESRPARTALGEYIFFLDLEGSMAEDKVSSAVTAVQLKSQRFKNLGSFNVAILKNS</sequence>
<dbReference type="PIRSF" id="PIRSF001500">
    <property type="entry name" value="Chor_mut_pdt_Ppr"/>
    <property type="match status" value="1"/>
</dbReference>
<evidence type="ECO:0000256" key="5">
    <source>
        <dbReference type="ARBA" id="ARBA00023141"/>
    </source>
</evidence>
<dbReference type="PROSITE" id="PS51171">
    <property type="entry name" value="PREPHENATE_DEHYDR_3"/>
    <property type="match status" value="1"/>
</dbReference>
<dbReference type="SUPFAM" id="SSF55021">
    <property type="entry name" value="ACT-like"/>
    <property type="match status" value="1"/>
</dbReference>
<evidence type="ECO:0000259" key="12">
    <source>
        <dbReference type="PROSITE" id="PS51671"/>
    </source>
</evidence>
<keyword evidence="6 10" id="KW-0584">Phenylalanine biosynthesis</keyword>
<evidence type="ECO:0000256" key="10">
    <source>
        <dbReference type="RuleBase" id="RU361254"/>
    </source>
</evidence>
<dbReference type="FunFam" id="3.40.190.10:FF:000034">
    <property type="entry name" value="Chorismate mutase/prephenate dehydratase"/>
    <property type="match status" value="1"/>
</dbReference>
<dbReference type="PANTHER" id="PTHR21022:SF19">
    <property type="entry name" value="PREPHENATE DEHYDRATASE-RELATED"/>
    <property type="match status" value="1"/>
</dbReference>
<dbReference type="GO" id="GO:0009094">
    <property type="term" value="P:L-phenylalanine biosynthetic process"/>
    <property type="evidence" value="ECO:0007669"/>
    <property type="project" value="UniProtKB-UniPathway"/>
</dbReference>
<dbReference type="Gene3D" id="3.40.190.10">
    <property type="entry name" value="Periplasmic binding protein-like II"/>
    <property type="match status" value="2"/>
</dbReference>
<dbReference type="RefSeq" id="WP_092074489.1">
    <property type="nucleotide sequence ID" value="NZ_FNHB01000010.1"/>
</dbReference>
<keyword evidence="7 10" id="KW-0456">Lyase</keyword>
<name>A0A1G9XPA9_9FIRM</name>
<dbReference type="InterPro" id="IPR045865">
    <property type="entry name" value="ACT-like_dom_sf"/>
</dbReference>
<protein>
    <recommendedName>
        <fullName evidence="3 10">Prephenate dehydratase</fullName>
        <shortName evidence="10">PDT</shortName>
        <ecNumber evidence="2 10">4.2.1.51</ecNumber>
    </recommendedName>
</protein>
<dbReference type="EMBL" id="FNHB01000010">
    <property type="protein sequence ID" value="SDM98604.1"/>
    <property type="molecule type" value="Genomic_DNA"/>
</dbReference>
<dbReference type="Pfam" id="PF00800">
    <property type="entry name" value="PDT"/>
    <property type="match status" value="1"/>
</dbReference>
<dbReference type="InterPro" id="IPR018528">
    <property type="entry name" value="Preph_deHydtase_CS"/>
</dbReference>
<comment type="catalytic activity">
    <reaction evidence="8 10">
        <text>prephenate + H(+) = 3-phenylpyruvate + CO2 + H2O</text>
        <dbReference type="Rhea" id="RHEA:21648"/>
        <dbReference type="ChEBI" id="CHEBI:15377"/>
        <dbReference type="ChEBI" id="CHEBI:15378"/>
        <dbReference type="ChEBI" id="CHEBI:16526"/>
        <dbReference type="ChEBI" id="CHEBI:18005"/>
        <dbReference type="ChEBI" id="CHEBI:29934"/>
        <dbReference type="EC" id="4.2.1.51"/>
    </reaction>
</comment>
<dbReference type="STRING" id="146817.SAMN04488502_1103"/>
<evidence type="ECO:0000259" key="11">
    <source>
        <dbReference type="PROSITE" id="PS51171"/>
    </source>
</evidence>
<dbReference type="GO" id="GO:0005737">
    <property type="term" value="C:cytoplasm"/>
    <property type="evidence" value="ECO:0007669"/>
    <property type="project" value="TreeGrafter"/>
</dbReference>
<feature type="site" description="Essential for prephenate dehydratase activity" evidence="9">
    <location>
        <position position="183"/>
    </location>
</feature>
<dbReference type="InterPro" id="IPR008242">
    <property type="entry name" value="Chor_mutase/pphenate_deHydtase"/>
</dbReference>
<dbReference type="PROSITE" id="PS00857">
    <property type="entry name" value="PREPHENATE_DEHYDR_1"/>
    <property type="match status" value="1"/>
</dbReference>
<dbReference type="PROSITE" id="PS51671">
    <property type="entry name" value="ACT"/>
    <property type="match status" value="1"/>
</dbReference>
<evidence type="ECO:0000313" key="14">
    <source>
        <dbReference type="Proteomes" id="UP000214880"/>
    </source>
</evidence>
<gene>
    <name evidence="10" type="primary">pheA</name>
    <name evidence="13" type="ORF">SAMN04488502_1103</name>
</gene>
<proteinExistence type="predicted"/>
<dbReference type="PANTHER" id="PTHR21022">
    <property type="entry name" value="PREPHENATE DEHYDRATASE P PROTEIN"/>
    <property type="match status" value="1"/>
</dbReference>
<keyword evidence="14" id="KW-1185">Reference proteome</keyword>
<evidence type="ECO:0000256" key="8">
    <source>
        <dbReference type="ARBA" id="ARBA00047848"/>
    </source>
</evidence>
<organism evidence="13 14">
    <name type="scientific">Dendrosporobacter quercicolus</name>
    <dbReference type="NCBI Taxonomy" id="146817"/>
    <lineage>
        <taxon>Bacteria</taxon>
        <taxon>Bacillati</taxon>
        <taxon>Bacillota</taxon>
        <taxon>Negativicutes</taxon>
        <taxon>Selenomonadales</taxon>
        <taxon>Sporomusaceae</taxon>
        <taxon>Dendrosporobacter</taxon>
    </lineage>
</organism>
<accession>A0A1G9XPA9</accession>
<dbReference type="CDD" id="cd04905">
    <property type="entry name" value="ACT_CM-PDT"/>
    <property type="match status" value="1"/>
</dbReference>
<dbReference type="GO" id="GO:0004664">
    <property type="term" value="F:prephenate dehydratase activity"/>
    <property type="evidence" value="ECO:0007669"/>
    <property type="project" value="UniProtKB-UniRule"/>
</dbReference>
<dbReference type="NCBIfam" id="NF008865">
    <property type="entry name" value="PRK11898.1"/>
    <property type="match status" value="1"/>
</dbReference>
<evidence type="ECO:0000256" key="6">
    <source>
        <dbReference type="ARBA" id="ARBA00023222"/>
    </source>
</evidence>
<dbReference type="Gene3D" id="3.30.70.260">
    <property type="match status" value="1"/>
</dbReference>
<dbReference type="UniPathway" id="UPA00121">
    <property type="reaction ID" value="UER00345"/>
</dbReference>
<comment type="pathway">
    <text evidence="1 10">Amino-acid biosynthesis; L-phenylalanine biosynthesis; phenylpyruvate from prephenate: step 1/1.</text>
</comment>
<dbReference type="AlphaFoldDB" id="A0A1G9XPA9"/>
<evidence type="ECO:0000256" key="2">
    <source>
        <dbReference type="ARBA" id="ARBA00013147"/>
    </source>
</evidence>
<evidence type="ECO:0000256" key="7">
    <source>
        <dbReference type="ARBA" id="ARBA00023239"/>
    </source>
</evidence>
<evidence type="ECO:0000256" key="4">
    <source>
        <dbReference type="ARBA" id="ARBA00022605"/>
    </source>
</evidence>
<keyword evidence="4 10" id="KW-0028">Amino-acid biosynthesis</keyword>